<keyword evidence="2" id="KW-1185">Reference proteome</keyword>
<organism evidence="1 2">
    <name type="scientific">Oikopleura dioica</name>
    <name type="common">Tunicate</name>
    <dbReference type="NCBI Taxonomy" id="34765"/>
    <lineage>
        <taxon>Eukaryota</taxon>
        <taxon>Metazoa</taxon>
        <taxon>Chordata</taxon>
        <taxon>Tunicata</taxon>
        <taxon>Appendicularia</taxon>
        <taxon>Copelata</taxon>
        <taxon>Oikopleuridae</taxon>
        <taxon>Oikopleura</taxon>
    </lineage>
</organism>
<evidence type="ECO:0000313" key="1">
    <source>
        <dbReference type="EMBL" id="CAG5078744.1"/>
    </source>
</evidence>
<reference evidence="1 2" key="1">
    <citation type="submission" date="2021-04" db="EMBL/GenBank/DDBJ databases">
        <authorList>
            <person name="Bliznina A."/>
        </authorList>
    </citation>
    <scope>NUCLEOTIDE SEQUENCE [LARGE SCALE GENOMIC DNA]</scope>
</reference>
<proteinExistence type="predicted"/>
<sequence>MKFARMKTSKRIAKQSAELNITAVGCFVRQSIVSRSANENMKLVLQIAHAEKIAQIERLTEDGWYDNWDNDHLEGGEAHSFISLPSGKMLMLGGYVRDTWPGPERYQDKIWEFDLDEKWSFMEDQQ</sequence>
<evidence type="ECO:0000313" key="2">
    <source>
        <dbReference type="Proteomes" id="UP001158576"/>
    </source>
</evidence>
<gene>
    <name evidence="1" type="ORF">OKIOD_LOCUS631</name>
</gene>
<protein>
    <submittedName>
        <fullName evidence="1">Oidioi.mRNA.OKI2018_I69.PAR.g9073.t1.cds</fullName>
    </submittedName>
</protein>
<dbReference type="EMBL" id="OU015568">
    <property type="protein sequence ID" value="CAG5078744.1"/>
    <property type="molecule type" value="Genomic_DNA"/>
</dbReference>
<dbReference type="Proteomes" id="UP001158576">
    <property type="component" value="Chromosome PAR"/>
</dbReference>
<name>A0ABN7RJX7_OIKDI</name>
<accession>A0ABN7RJX7</accession>